<dbReference type="InterPro" id="IPR003838">
    <property type="entry name" value="ABC3_permease_C"/>
</dbReference>
<reference evidence="11" key="1">
    <citation type="submission" date="2020-02" db="EMBL/GenBank/DDBJ databases">
        <authorList>
            <person name="Meier V. D."/>
        </authorList>
    </citation>
    <scope>NUCLEOTIDE SEQUENCE</scope>
    <source>
        <strain evidence="11">AVDCRST_MAG64</strain>
    </source>
</reference>
<evidence type="ECO:0000259" key="10">
    <source>
        <dbReference type="Pfam" id="PF12704"/>
    </source>
</evidence>
<gene>
    <name evidence="11" type="ORF">AVDCRST_MAG64-3626</name>
</gene>
<organism evidence="11">
    <name type="scientific">uncultured Phycisphaerae bacterium</name>
    <dbReference type="NCBI Taxonomy" id="904963"/>
    <lineage>
        <taxon>Bacteria</taxon>
        <taxon>Pseudomonadati</taxon>
        <taxon>Planctomycetota</taxon>
        <taxon>Phycisphaerae</taxon>
        <taxon>environmental samples</taxon>
    </lineage>
</organism>
<dbReference type="PANTHER" id="PTHR30572:SF4">
    <property type="entry name" value="ABC TRANSPORTER PERMEASE YTRF"/>
    <property type="match status" value="1"/>
</dbReference>
<feature type="compositionally biased region" description="Gly residues" evidence="7">
    <location>
        <begin position="222"/>
        <end position="235"/>
    </location>
</feature>
<dbReference type="Pfam" id="PF12704">
    <property type="entry name" value="MacB_PCD"/>
    <property type="match status" value="1"/>
</dbReference>
<feature type="transmembrane region" description="Helical" evidence="8">
    <location>
        <begin position="378"/>
        <end position="400"/>
    </location>
</feature>
<feature type="transmembrane region" description="Helical" evidence="8">
    <location>
        <begin position="420"/>
        <end position="440"/>
    </location>
</feature>
<feature type="region of interest" description="Disordered" evidence="7">
    <location>
        <begin position="222"/>
        <end position="244"/>
    </location>
</feature>
<keyword evidence="5 8" id="KW-0472">Membrane</keyword>
<evidence type="ECO:0000256" key="6">
    <source>
        <dbReference type="ARBA" id="ARBA00038076"/>
    </source>
</evidence>
<keyword evidence="2" id="KW-1003">Cell membrane</keyword>
<evidence type="ECO:0000313" key="11">
    <source>
        <dbReference type="EMBL" id="CAA9432967.1"/>
    </source>
</evidence>
<feature type="domain" description="ABC3 transporter permease C-terminal" evidence="9">
    <location>
        <begin position="337"/>
        <end position="450"/>
    </location>
</feature>
<protein>
    <submittedName>
        <fullName evidence="11">ABC-type antimicrobial peptide transport system, permease component</fullName>
    </submittedName>
</protein>
<proteinExistence type="inferred from homology"/>
<sequence length="457" mass="48055">MRIIRTLRTAVRALRRNIMRSVLTTLGIIIGIAAVIAMMEIGNGVSKQIQQSLSTLGANNLMVFPGSGWGGGANQGSRVTLTVQDAEAILERCPAVLNAAPVVNANGQVIAGGNNYPAGGIMGTTPAYLEVRGLPVEEGEPFTDRDVVASAQVCLIGKTLVRELFGGVSPVGKEVRINNVSLRVIGVLAAKGANMWGRDQDDVIIAPWTTVKYRISSGGGAEGAAASGGGSGGGTSDTVNSLNNRYPANTTEIYPSASAIQQANTPVPVRFANVNQIVCAATSSQTTAVALEQINELLRERHRIRPGDEDDFTVRDMTELGNAMSSTTMLMTTLLLIVAGISLVVGGVGIMNIMLVSVTERTREIGLRMAVGARGHDILIQFLVEATLLCLIGGAIGILLGRGTSIAVRMTLNWATAVSLPAIIISVAVSMFVGLIFGFYPAWKASRLDPIEALRYE</sequence>
<evidence type="ECO:0000256" key="8">
    <source>
        <dbReference type="SAM" id="Phobius"/>
    </source>
</evidence>
<keyword evidence="3 8" id="KW-0812">Transmembrane</keyword>
<evidence type="ECO:0000256" key="4">
    <source>
        <dbReference type="ARBA" id="ARBA00022989"/>
    </source>
</evidence>
<accession>A0A6J4Q4C2</accession>
<dbReference type="InterPro" id="IPR050250">
    <property type="entry name" value="Macrolide_Exporter_MacB"/>
</dbReference>
<evidence type="ECO:0000256" key="3">
    <source>
        <dbReference type="ARBA" id="ARBA00022692"/>
    </source>
</evidence>
<evidence type="ECO:0000256" key="7">
    <source>
        <dbReference type="SAM" id="MobiDB-lite"/>
    </source>
</evidence>
<dbReference type="EMBL" id="CADCUQ010000833">
    <property type="protein sequence ID" value="CAA9432967.1"/>
    <property type="molecule type" value="Genomic_DNA"/>
</dbReference>
<evidence type="ECO:0000256" key="1">
    <source>
        <dbReference type="ARBA" id="ARBA00004651"/>
    </source>
</evidence>
<evidence type="ECO:0000259" key="9">
    <source>
        <dbReference type="Pfam" id="PF02687"/>
    </source>
</evidence>
<evidence type="ECO:0000256" key="5">
    <source>
        <dbReference type="ARBA" id="ARBA00023136"/>
    </source>
</evidence>
<dbReference type="Pfam" id="PF02687">
    <property type="entry name" value="FtsX"/>
    <property type="match status" value="1"/>
</dbReference>
<feature type="transmembrane region" description="Helical" evidence="8">
    <location>
        <begin position="334"/>
        <end position="358"/>
    </location>
</feature>
<dbReference type="GO" id="GO:0022857">
    <property type="term" value="F:transmembrane transporter activity"/>
    <property type="evidence" value="ECO:0007669"/>
    <property type="project" value="TreeGrafter"/>
</dbReference>
<name>A0A6J4Q4C2_9BACT</name>
<dbReference type="GO" id="GO:0005886">
    <property type="term" value="C:plasma membrane"/>
    <property type="evidence" value="ECO:0007669"/>
    <property type="project" value="UniProtKB-SubCell"/>
</dbReference>
<dbReference type="InterPro" id="IPR025857">
    <property type="entry name" value="MacB_PCD"/>
</dbReference>
<feature type="transmembrane region" description="Helical" evidence="8">
    <location>
        <begin position="21"/>
        <end position="39"/>
    </location>
</feature>
<keyword evidence="4 8" id="KW-1133">Transmembrane helix</keyword>
<evidence type="ECO:0000256" key="2">
    <source>
        <dbReference type="ARBA" id="ARBA00022475"/>
    </source>
</evidence>
<comment type="similarity">
    <text evidence="6">Belongs to the ABC-4 integral membrane protein family.</text>
</comment>
<dbReference type="AlphaFoldDB" id="A0A6J4Q4C2"/>
<feature type="domain" description="MacB-like periplasmic core" evidence="10">
    <location>
        <begin position="21"/>
        <end position="215"/>
    </location>
</feature>
<dbReference type="PANTHER" id="PTHR30572">
    <property type="entry name" value="MEMBRANE COMPONENT OF TRANSPORTER-RELATED"/>
    <property type="match status" value="1"/>
</dbReference>
<comment type="subcellular location">
    <subcellularLocation>
        <location evidence="1">Cell membrane</location>
        <topology evidence="1">Multi-pass membrane protein</topology>
    </subcellularLocation>
</comment>